<dbReference type="AlphaFoldDB" id="A0A4C1YRR2"/>
<keyword evidence="3" id="KW-1185">Reference proteome</keyword>
<dbReference type="EMBL" id="BGZK01001350">
    <property type="protein sequence ID" value="GBP77860.1"/>
    <property type="molecule type" value="Genomic_DNA"/>
</dbReference>
<organism evidence="2 3">
    <name type="scientific">Eumeta variegata</name>
    <name type="common">Bagworm moth</name>
    <name type="synonym">Eumeta japonica</name>
    <dbReference type="NCBI Taxonomy" id="151549"/>
    <lineage>
        <taxon>Eukaryota</taxon>
        <taxon>Metazoa</taxon>
        <taxon>Ecdysozoa</taxon>
        <taxon>Arthropoda</taxon>
        <taxon>Hexapoda</taxon>
        <taxon>Insecta</taxon>
        <taxon>Pterygota</taxon>
        <taxon>Neoptera</taxon>
        <taxon>Endopterygota</taxon>
        <taxon>Lepidoptera</taxon>
        <taxon>Glossata</taxon>
        <taxon>Ditrysia</taxon>
        <taxon>Tineoidea</taxon>
        <taxon>Psychidae</taxon>
        <taxon>Oiketicinae</taxon>
        <taxon>Eumeta</taxon>
    </lineage>
</organism>
<proteinExistence type="predicted"/>
<keyword evidence="1" id="KW-0472">Membrane</keyword>
<accession>A0A4C1YRR2</accession>
<keyword evidence="1" id="KW-1133">Transmembrane helix</keyword>
<name>A0A4C1YRR2_EUMVA</name>
<feature type="transmembrane region" description="Helical" evidence="1">
    <location>
        <begin position="59"/>
        <end position="77"/>
    </location>
</feature>
<evidence type="ECO:0000313" key="3">
    <source>
        <dbReference type="Proteomes" id="UP000299102"/>
    </source>
</evidence>
<gene>
    <name evidence="2" type="ORF">EVAR_64443_1</name>
</gene>
<keyword evidence="1" id="KW-0812">Transmembrane</keyword>
<reference evidence="2 3" key="1">
    <citation type="journal article" date="2019" name="Commun. Biol.">
        <title>The bagworm genome reveals a unique fibroin gene that provides high tensile strength.</title>
        <authorList>
            <person name="Kono N."/>
            <person name="Nakamura H."/>
            <person name="Ohtoshi R."/>
            <person name="Tomita M."/>
            <person name="Numata K."/>
            <person name="Arakawa K."/>
        </authorList>
    </citation>
    <scope>NUCLEOTIDE SEQUENCE [LARGE SCALE GENOMIC DNA]</scope>
</reference>
<evidence type="ECO:0000313" key="2">
    <source>
        <dbReference type="EMBL" id="GBP77860.1"/>
    </source>
</evidence>
<comment type="caution">
    <text evidence="2">The sequence shown here is derived from an EMBL/GenBank/DDBJ whole genome shotgun (WGS) entry which is preliminary data.</text>
</comment>
<sequence length="170" mass="19284">MRKERKNPLSAVRTPECTGYLISRHLGIGNHVKFSVRTETSRRHTGLRGERTGLMTLKVLMNVGGLLLVYSHLIYFYEFFDLNECSIICEKRELDACRRSRDVVYVRGIQQWRERGALKYPNSNRGAAGTYQEQTEKIIVLPGLAILTPPKAYALRLGTGNIALYAALLL</sequence>
<dbReference type="Proteomes" id="UP000299102">
    <property type="component" value="Unassembled WGS sequence"/>
</dbReference>
<protein>
    <submittedName>
        <fullName evidence="2">Uncharacterized protein</fullName>
    </submittedName>
</protein>
<evidence type="ECO:0000256" key="1">
    <source>
        <dbReference type="SAM" id="Phobius"/>
    </source>
</evidence>